<protein>
    <recommendedName>
        <fullName evidence="3 15">Guanylate cyclase</fullName>
        <ecNumber evidence="3 15">4.6.1.2</ecNumber>
    </recommendedName>
</protein>
<dbReference type="GO" id="GO:0005524">
    <property type="term" value="F:ATP binding"/>
    <property type="evidence" value="ECO:0007669"/>
    <property type="project" value="InterPro"/>
</dbReference>
<evidence type="ECO:0000256" key="17">
    <source>
        <dbReference type="SAM" id="MobiDB-lite"/>
    </source>
</evidence>
<proteinExistence type="inferred from homology"/>
<evidence type="ECO:0000256" key="15">
    <source>
        <dbReference type="RuleBase" id="RU003431"/>
    </source>
</evidence>
<evidence type="ECO:0000256" key="6">
    <source>
        <dbReference type="ARBA" id="ARBA00022741"/>
    </source>
</evidence>
<dbReference type="InterPro" id="IPR001054">
    <property type="entry name" value="A/G_cyclase"/>
</dbReference>
<evidence type="ECO:0000256" key="1">
    <source>
        <dbReference type="ARBA" id="ARBA00001436"/>
    </source>
</evidence>
<accession>A0AAV2B797</accession>
<dbReference type="GO" id="GO:0004016">
    <property type="term" value="F:adenylate cyclase activity"/>
    <property type="evidence" value="ECO:0007669"/>
    <property type="project" value="TreeGrafter"/>
</dbReference>
<evidence type="ECO:0000313" key="22">
    <source>
        <dbReference type="Proteomes" id="UP001497382"/>
    </source>
</evidence>
<evidence type="ECO:0000256" key="2">
    <source>
        <dbReference type="ARBA" id="ARBA00004251"/>
    </source>
</evidence>
<feature type="region of interest" description="Disordered" evidence="17">
    <location>
        <begin position="1133"/>
        <end position="1167"/>
    </location>
</feature>
<dbReference type="SUPFAM" id="SSF55073">
    <property type="entry name" value="Nucleotide cyclase"/>
    <property type="match status" value="1"/>
</dbReference>
<dbReference type="InterPro" id="IPR029787">
    <property type="entry name" value="Nucleotide_cyclase"/>
</dbReference>
<dbReference type="EMBL" id="CAXIEN010000284">
    <property type="protein sequence ID" value="CAL1291495.1"/>
    <property type="molecule type" value="Genomic_DNA"/>
</dbReference>
<evidence type="ECO:0000256" key="14">
    <source>
        <dbReference type="RuleBase" id="RU000405"/>
    </source>
</evidence>
<dbReference type="InterPro" id="IPR050401">
    <property type="entry name" value="Cyclic_nucleotide_synthase"/>
</dbReference>
<dbReference type="InterPro" id="IPR001828">
    <property type="entry name" value="ANF_lig-bd_rcpt"/>
</dbReference>
<dbReference type="InterPro" id="IPR011009">
    <property type="entry name" value="Kinase-like_dom_sf"/>
</dbReference>
<evidence type="ECO:0000256" key="18">
    <source>
        <dbReference type="SAM" id="Phobius"/>
    </source>
</evidence>
<keyword evidence="7 18" id="KW-1133">Transmembrane helix</keyword>
<dbReference type="GO" id="GO:0004672">
    <property type="term" value="F:protein kinase activity"/>
    <property type="evidence" value="ECO:0007669"/>
    <property type="project" value="InterPro"/>
</dbReference>
<dbReference type="EC" id="4.6.1.2" evidence="3 15"/>
<dbReference type="Pfam" id="PF07714">
    <property type="entry name" value="PK_Tyr_Ser-Thr"/>
    <property type="match status" value="1"/>
</dbReference>
<dbReference type="GO" id="GO:0005886">
    <property type="term" value="C:plasma membrane"/>
    <property type="evidence" value="ECO:0007669"/>
    <property type="project" value="UniProtKB-SubCell"/>
</dbReference>
<gene>
    <name evidence="21" type="ORF">LARSCL_LOCUS17116</name>
</gene>
<dbReference type="GO" id="GO:0035556">
    <property type="term" value="P:intracellular signal transduction"/>
    <property type="evidence" value="ECO:0007669"/>
    <property type="project" value="InterPro"/>
</dbReference>
<comment type="caution">
    <text evidence="21">The sequence shown here is derived from an EMBL/GenBank/DDBJ whole genome shotgun (WGS) entry which is preliminary data.</text>
</comment>
<dbReference type="FunFam" id="1.10.510.10:FF:000420">
    <property type="entry name" value="Guanylate cyclase"/>
    <property type="match status" value="1"/>
</dbReference>
<keyword evidence="16" id="KW-0175">Coiled coil</keyword>
<dbReference type="PANTHER" id="PTHR11920:SF335">
    <property type="entry name" value="GUANYLATE CYCLASE"/>
    <property type="match status" value="1"/>
</dbReference>
<dbReference type="FunFam" id="3.40.50.2300:FF:000311">
    <property type="entry name" value="Guanylate cyclase"/>
    <property type="match status" value="1"/>
</dbReference>
<dbReference type="PROSITE" id="PS50011">
    <property type="entry name" value="PROTEIN_KINASE_DOM"/>
    <property type="match status" value="1"/>
</dbReference>
<dbReference type="Pfam" id="PF00211">
    <property type="entry name" value="Guanylate_cyc"/>
    <property type="match status" value="1"/>
</dbReference>
<dbReference type="InterPro" id="IPR001245">
    <property type="entry name" value="Ser-Thr/Tyr_kinase_cat_dom"/>
</dbReference>
<dbReference type="GO" id="GO:0001653">
    <property type="term" value="F:peptide receptor activity"/>
    <property type="evidence" value="ECO:0007669"/>
    <property type="project" value="TreeGrafter"/>
</dbReference>
<keyword evidence="12 14" id="KW-0456">Lyase</keyword>
<evidence type="ECO:0000256" key="10">
    <source>
        <dbReference type="ARBA" id="ARBA00023170"/>
    </source>
</evidence>
<dbReference type="Gene3D" id="3.40.50.2300">
    <property type="match status" value="2"/>
</dbReference>
<dbReference type="InterPro" id="IPR011645">
    <property type="entry name" value="HNOB_dom_associated"/>
</dbReference>
<evidence type="ECO:0000256" key="16">
    <source>
        <dbReference type="SAM" id="Coils"/>
    </source>
</evidence>
<keyword evidence="11" id="KW-0325">Glycoprotein</keyword>
<evidence type="ECO:0000256" key="7">
    <source>
        <dbReference type="ARBA" id="ARBA00022989"/>
    </source>
</evidence>
<sequence>MVKMFVMQSIFPAIGLIHICITLCTFGTIPNIVRAKNFTMGYLTGSQRRPGNKGYPRPGLTISGAISLAVDEINKYHPLRDNHTLTFTVAETYGEESESIYRTAVLWTQGAAVYVGPQETCVHEARMAASFDLPMISYFCAHHETSDKKLYPTFGRTRPPDTQISKSVASLLLSFGWMKVAFLYSTTQDRNFREVSRTIIKTLESVGIEVRYLGTWPETYHYGYGENPFDELVENSYLNARIYVVLGYYFEHLGLMVSMEKRGLLDKGDYYVVGVDIEQYEIQNPRRYLKGLLRDEIEDVAKKAFQSYLGVVGSPPVGFEDFTVKVNKYMQLPPFNFPNPVSRLGGMKRVPAEGAYLYDAVYVYARALNECILHEEDPFKGRVIFKYITGRTYFSAMGYMVYMDENGDAEGNYTLIARKSVPGVNGEYGLYPVGVFQLHENRSAVPVLQFISSIDWVAGFPPSAEPNCGFHGEKCVMWKLAVGVTGGLVLVLLVGILVAYKNWAYEQELDSLIWKIDYKDIQINECTPTTSIGRICRNLHPLIRTSQVSLSSNAEADFRYTNIYTTVGIYKGRMLAIKRLRKKSVDITRKMKKELKFMRDLRHDNLNPFIGACVDPPNICIVTEYCAKGSLKDVLENEDVKLDNMFNASIIGDIVRGMIYLHDSQLRSHGNLKSTNCLVDSRWVVKIADFGLHEFKCGADSGDDDSTDFEKQCAKLLWRAPELLRDPNARPSGTQKGDVYSFGIILYEIMSRSGPFGQTDKTPSEIIKCVMRRDRNPPFRPRISKLEDSFDCVIDCMQECWTEEPEDRPDFKTIRTKLRPMRKGMKPNIFDNMLAMMEKYANNLEALVDERTDQLIEEKKKTDALLYEMLPKYVADQLKKGNKVEAESFDCVTIYFSDIVGFTTMSAQSSPLQVVDFLNDLYTCFDSIIENYDVYKVETIGDAYMVVSGLPIKNGDIHAAEIASMALHLLEAIKKFVIRHRPNDSLMLRIGLHSGAVCAGVVGQKMPRYCLFGDTVNTASRMESTGLPLRIHCSEACRRLLDKLGGYNFEERGVISIKGKGEMKTYWLVGQEEYRNRKQQKHSFSIQTPDVLRSVTRSSLRHNKYPKFNANRRLSLESQKKIRFAPSSPKTFVLKPTPNEISSSHDKFESGVELDESLSQQQDYQESSPPIRLLAKRNSCPCLGQNCDQCLRSQKDMFEFVTPRLVLEEVPLDEMGQTNLPQRNYPGWRRMSKFSSFVSCLGSGEVNDFEAYDKIANSQGPEKHLSVIGHSESEPFLPHLRYLNHSEKMDEII</sequence>
<dbReference type="SMART" id="SM00220">
    <property type="entry name" value="S_TKc"/>
    <property type="match status" value="1"/>
</dbReference>
<evidence type="ECO:0000256" key="5">
    <source>
        <dbReference type="ARBA" id="ARBA00022729"/>
    </source>
</evidence>
<dbReference type="CDD" id="cd07302">
    <property type="entry name" value="CHD"/>
    <property type="match status" value="1"/>
</dbReference>
<dbReference type="Gene3D" id="1.10.510.10">
    <property type="entry name" value="Transferase(Phosphotransferase) domain 1"/>
    <property type="match status" value="1"/>
</dbReference>
<dbReference type="SMART" id="SM00044">
    <property type="entry name" value="CYCc"/>
    <property type="match status" value="1"/>
</dbReference>
<keyword evidence="13 15" id="KW-0141">cGMP biosynthesis</keyword>
<feature type="compositionally biased region" description="Polar residues" evidence="17">
    <location>
        <begin position="1157"/>
        <end position="1167"/>
    </location>
</feature>
<dbReference type="PROSITE" id="PS00452">
    <property type="entry name" value="GUANYLATE_CYCLASE_1"/>
    <property type="match status" value="1"/>
</dbReference>
<dbReference type="SUPFAM" id="SSF53822">
    <property type="entry name" value="Periplasmic binding protein-like I"/>
    <property type="match status" value="1"/>
</dbReference>
<comment type="catalytic activity">
    <reaction evidence="1 15">
        <text>GTP = 3',5'-cyclic GMP + diphosphate</text>
        <dbReference type="Rhea" id="RHEA:13665"/>
        <dbReference type="ChEBI" id="CHEBI:33019"/>
        <dbReference type="ChEBI" id="CHEBI:37565"/>
        <dbReference type="ChEBI" id="CHEBI:57746"/>
        <dbReference type="EC" id="4.6.1.2"/>
    </reaction>
</comment>
<evidence type="ECO:0000259" key="19">
    <source>
        <dbReference type="PROSITE" id="PS50011"/>
    </source>
</evidence>
<dbReference type="SUPFAM" id="SSF56112">
    <property type="entry name" value="Protein kinase-like (PK-like)"/>
    <property type="match status" value="1"/>
</dbReference>
<comment type="similarity">
    <text evidence="14">Belongs to the adenylyl cyclase class-4/guanylyl cyclase family.</text>
</comment>
<dbReference type="Gene3D" id="3.30.70.1230">
    <property type="entry name" value="Nucleotide cyclase"/>
    <property type="match status" value="1"/>
</dbReference>
<dbReference type="InterPro" id="IPR000719">
    <property type="entry name" value="Prot_kinase_dom"/>
</dbReference>
<dbReference type="FunFam" id="3.40.50.2300:FF:000265">
    <property type="entry name" value="Guanylate cyclase"/>
    <property type="match status" value="1"/>
</dbReference>
<keyword evidence="6" id="KW-0547">Nucleotide-binding</keyword>
<dbReference type="CDD" id="cd14042">
    <property type="entry name" value="PK_GC-A_B"/>
    <property type="match status" value="1"/>
</dbReference>
<keyword evidence="10" id="KW-0675">Receptor</keyword>
<evidence type="ECO:0000256" key="4">
    <source>
        <dbReference type="ARBA" id="ARBA00022692"/>
    </source>
</evidence>
<dbReference type="GO" id="GO:0004383">
    <property type="term" value="F:guanylate cyclase activity"/>
    <property type="evidence" value="ECO:0007669"/>
    <property type="project" value="UniProtKB-EC"/>
</dbReference>
<dbReference type="PANTHER" id="PTHR11920">
    <property type="entry name" value="GUANYLYL CYCLASE"/>
    <property type="match status" value="1"/>
</dbReference>
<evidence type="ECO:0000256" key="12">
    <source>
        <dbReference type="ARBA" id="ARBA00023239"/>
    </source>
</evidence>
<dbReference type="GO" id="GO:0007168">
    <property type="term" value="P:receptor guanylyl cyclase signaling pathway"/>
    <property type="evidence" value="ECO:0007669"/>
    <property type="project" value="TreeGrafter"/>
</dbReference>
<dbReference type="Pfam" id="PF07701">
    <property type="entry name" value="HNOBA"/>
    <property type="match status" value="1"/>
</dbReference>
<evidence type="ECO:0000256" key="11">
    <source>
        <dbReference type="ARBA" id="ARBA00023180"/>
    </source>
</evidence>
<feature type="coiled-coil region" evidence="16">
    <location>
        <begin position="830"/>
        <end position="861"/>
    </location>
</feature>
<evidence type="ECO:0000256" key="9">
    <source>
        <dbReference type="ARBA" id="ARBA00023136"/>
    </source>
</evidence>
<keyword evidence="4 18" id="KW-0812">Transmembrane</keyword>
<dbReference type="PROSITE" id="PS50125">
    <property type="entry name" value="GUANYLATE_CYCLASE_2"/>
    <property type="match status" value="1"/>
</dbReference>
<dbReference type="Pfam" id="PF01094">
    <property type="entry name" value="ANF_receptor"/>
    <property type="match status" value="1"/>
</dbReference>
<dbReference type="InterPro" id="IPR028082">
    <property type="entry name" value="Peripla_BP_I"/>
</dbReference>
<organism evidence="21 22">
    <name type="scientific">Larinioides sclopetarius</name>
    <dbReference type="NCBI Taxonomy" id="280406"/>
    <lineage>
        <taxon>Eukaryota</taxon>
        <taxon>Metazoa</taxon>
        <taxon>Ecdysozoa</taxon>
        <taxon>Arthropoda</taxon>
        <taxon>Chelicerata</taxon>
        <taxon>Arachnida</taxon>
        <taxon>Araneae</taxon>
        <taxon>Araneomorphae</taxon>
        <taxon>Entelegynae</taxon>
        <taxon>Araneoidea</taxon>
        <taxon>Araneidae</taxon>
        <taxon>Larinioides</taxon>
    </lineage>
</organism>
<feature type="domain" description="Protein kinase" evidence="19">
    <location>
        <begin position="521"/>
        <end position="822"/>
    </location>
</feature>
<keyword evidence="22" id="KW-1185">Reference proteome</keyword>
<dbReference type="GO" id="GO:0005525">
    <property type="term" value="F:GTP binding"/>
    <property type="evidence" value="ECO:0007669"/>
    <property type="project" value="UniProtKB-KW"/>
</dbReference>
<keyword evidence="9 18" id="KW-0472">Membrane</keyword>
<reference evidence="21 22" key="1">
    <citation type="submission" date="2024-04" db="EMBL/GenBank/DDBJ databases">
        <authorList>
            <person name="Rising A."/>
            <person name="Reimegard J."/>
            <person name="Sonavane S."/>
            <person name="Akerstrom W."/>
            <person name="Nylinder S."/>
            <person name="Hedman E."/>
            <person name="Kallberg Y."/>
        </authorList>
    </citation>
    <scope>NUCLEOTIDE SEQUENCE [LARGE SCALE GENOMIC DNA]</scope>
</reference>
<evidence type="ECO:0000256" key="3">
    <source>
        <dbReference type="ARBA" id="ARBA00012202"/>
    </source>
</evidence>
<feature type="transmembrane region" description="Helical" evidence="18">
    <location>
        <begin position="476"/>
        <end position="500"/>
    </location>
</feature>
<name>A0AAV2B797_9ARAC</name>
<comment type="subcellular location">
    <subcellularLocation>
        <location evidence="2">Cell membrane</location>
        <topology evidence="2">Single-pass type I membrane protein</topology>
    </subcellularLocation>
</comment>
<evidence type="ECO:0000256" key="8">
    <source>
        <dbReference type="ARBA" id="ARBA00023134"/>
    </source>
</evidence>
<dbReference type="FunFam" id="3.30.70.1230:FF:000004">
    <property type="entry name" value="Guanylate cyclase"/>
    <property type="match status" value="1"/>
</dbReference>
<evidence type="ECO:0000259" key="20">
    <source>
        <dbReference type="PROSITE" id="PS50125"/>
    </source>
</evidence>
<evidence type="ECO:0000256" key="13">
    <source>
        <dbReference type="ARBA" id="ARBA00023293"/>
    </source>
</evidence>
<feature type="domain" description="Guanylate cyclase" evidence="20">
    <location>
        <begin position="893"/>
        <end position="1023"/>
    </location>
</feature>
<evidence type="ECO:0000313" key="21">
    <source>
        <dbReference type="EMBL" id="CAL1291495.1"/>
    </source>
</evidence>
<keyword evidence="8" id="KW-0342">GTP-binding</keyword>
<dbReference type="InterPro" id="IPR018297">
    <property type="entry name" value="A/G_cyclase_CS"/>
</dbReference>
<dbReference type="Proteomes" id="UP001497382">
    <property type="component" value="Unassembled WGS sequence"/>
</dbReference>
<keyword evidence="5" id="KW-0732">Signal</keyword>
<dbReference type="CDD" id="cd06370">
    <property type="entry name" value="PBP1_SAP_GC-like"/>
    <property type="match status" value="1"/>
</dbReference>